<dbReference type="CDD" id="cd00184">
    <property type="entry name" value="TNF"/>
    <property type="match status" value="1"/>
</dbReference>
<dbReference type="Proteomes" id="UP000694923">
    <property type="component" value="Unplaced"/>
</dbReference>
<evidence type="ECO:0000256" key="5">
    <source>
        <dbReference type="ARBA" id="ARBA00022729"/>
    </source>
</evidence>
<dbReference type="PANTHER" id="PTHR11471">
    <property type="entry name" value="TUMOR NECROSIS FACTOR FAMILY MEMBER"/>
    <property type="match status" value="1"/>
</dbReference>
<dbReference type="InterPro" id="IPR006052">
    <property type="entry name" value="TNF_dom"/>
</dbReference>
<comment type="subunit">
    <text evidence="11 12">Homotrimer, and heterotrimer of either two LTB and one LTA subunits or (less prevalent) two LTA and one LTB subunits. Interacts with TNFRSF14.</text>
</comment>
<comment type="subcellular location">
    <subcellularLocation>
        <location evidence="12">Secreted</location>
    </subcellularLocation>
    <subcellularLocation>
        <location evidence="12">Membrane</location>
    </subcellularLocation>
</comment>
<comment type="function">
    <text evidence="10 12">Cytokine that in its homotrimeric form binds to TNFRSF1A/TNFR1, TNFRSF1B/TNFBR and TNFRSF14/HVEM. In its heterotrimeric form with LTB binds to TNFRSF3/LTBR. Lymphotoxin is produced by lymphocytes and is cytotoxic for a wide range of tumor cells in vitro and in vivo.</text>
</comment>
<reference evidence="16" key="1">
    <citation type="submission" date="2025-08" db="UniProtKB">
        <authorList>
            <consortium name="RefSeq"/>
        </authorList>
    </citation>
    <scope>IDENTIFICATION</scope>
</reference>
<evidence type="ECO:0000313" key="15">
    <source>
        <dbReference type="Proteomes" id="UP000694923"/>
    </source>
</evidence>
<evidence type="ECO:0000256" key="13">
    <source>
        <dbReference type="SAM" id="SignalP"/>
    </source>
</evidence>
<evidence type="ECO:0000256" key="4">
    <source>
        <dbReference type="ARBA" id="ARBA00022525"/>
    </source>
</evidence>
<keyword evidence="6 12" id="KW-0472">Membrane</keyword>
<dbReference type="SUPFAM" id="SSF49842">
    <property type="entry name" value="TNF-like"/>
    <property type="match status" value="1"/>
</dbReference>
<evidence type="ECO:0000256" key="8">
    <source>
        <dbReference type="ARBA" id="ARBA00033253"/>
    </source>
</evidence>
<keyword evidence="15" id="KW-1185">Reference proteome</keyword>
<dbReference type="SMART" id="SM00207">
    <property type="entry name" value="TNF"/>
    <property type="match status" value="1"/>
</dbReference>
<dbReference type="PROSITE" id="PS00251">
    <property type="entry name" value="THD_1"/>
    <property type="match status" value="1"/>
</dbReference>
<keyword evidence="5 12" id="KW-0732">Signal</keyword>
<dbReference type="InterPro" id="IPR021184">
    <property type="entry name" value="TNF_CS"/>
</dbReference>
<dbReference type="PROSITE" id="PS50049">
    <property type="entry name" value="THD_2"/>
    <property type="match status" value="1"/>
</dbReference>
<evidence type="ECO:0000256" key="3">
    <source>
        <dbReference type="ARBA" id="ARBA00022514"/>
    </source>
</evidence>
<feature type="signal peptide" evidence="13">
    <location>
        <begin position="1"/>
        <end position="34"/>
    </location>
</feature>
<dbReference type="PRINTS" id="PR01234">
    <property type="entry name" value="TNECROSISFCT"/>
</dbReference>
<gene>
    <name evidence="16" type="primary">LTA</name>
</gene>
<dbReference type="Gene3D" id="2.60.120.40">
    <property type="match status" value="1"/>
</dbReference>
<evidence type="ECO:0000256" key="2">
    <source>
        <dbReference type="ARBA" id="ARBA00018403"/>
    </source>
</evidence>
<comment type="similarity">
    <text evidence="1 12">Belongs to the tumor necrosis factor family.</text>
</comment>
<keyword evidence="4 12" id="KW-0964">Secreted</keyword>
<evidence type="ECO:0000256" key="12">
    <source>
        <dbReference type="RuleBase" id="RU368120"/>
    </source>
</evidence>
<evidence type="ECO:0000256" key="1">
    <source>
        <dbReference type="ARBA" id="ARBA00008670"/>
    </source>
</evidence>
<evidence type="ECO:0000256" key="7">
    <source>
        <dbReference type="ARBA" id="ARBA00023180"/>
    </source>
</evidence>
<name>A0ABM0QY69_GALVR</name>
<organism evidence="15 16">
    <name type="scientific">Galeopterus variegatus</name>
    <name type="common">Malayan flying lemur</name>
    <name type="synonym">Cynocephalus variegatus</name>
    <dbReference type="NCBI Taxonomy" id="482537"/>
    <lineage>
        <taxon>Eukaryota</taxon>
        <taxon>Metazoa</taxon>
        <taxon>Chordata</taxon>
        <taxon>Craniata</taxon>
        <taxon>Vertebrata</taxon>
        <taxon>Euteleostomi</taxon>
        <taxon>Mammalia</taxon>
        <taxon>Eutheria</taxon>
        <taxon>Euarchontoglires</taxon>
        <taxon>Dermoptera</taxon>
        <taxon>Cynocephalidae</taxon>
        <taxon>Galeopterus</taxon>
    </lineage>
</organism>
<feature type="chain" id="PRO_5045782407" description="Lymphotoxin-alpha" evidence="13">
    <location>
        <begin position="35"/>
        <end position="194"/>
    </location>
</feature>
<keyword evidence="7 12" id="KW-0325">Glycoprotein</keyword>
<accession>A0ABM0QY69</accession>
<protein>
    <recommendedName>
        <fullName evidence="2 12">Lymphotoxin-alpha</fullName>
        <shortName evidence="12">LT-alpha</shortName>
    </recommendedName>
    <alternativeName>
        <fullName evidence="8 12">TNF-beta</fullName>
    </alternativeName>
    <alternativeName>
        <fullName evidence="9 12">Tumor necrosis factor ligand superfamily member 1</fullName>
    </alternativeName>
</protein>
<dbReference type="Pfam" id="PF00229">
    <property type="entry name" value="TNF"/>
    <property type="match status" value="1"/>
</dbReference>
<evidence type="ECO:0000256" key="6">
    <source>
        <dbReference type="ARBA" id="ARBA00023136"/>
    </source>
</evidence>
<dbReference type="InterPro" id="IPR006053">
    <property type="entry name" value="TNF"/>
</dbReference>
<dbReference type="GeneID" id="103592384"/>
<dbReference type="RefSeq" id="XP_008573310.1">
    <property type="nucleotide sequence ID" value="XM_008575088.1"/>
</dbReference>
<evidence type="ECO:0000259" key="14">
    <source>
        <dbReference type="PROSITE" id="PS50049"/>
    </source>
</evidence>
<dbReference type="PRINTS" id="PR01236">
    <property type="entry name" value="TNFBETA"/>
</dbReference>
<dbReference type="PANTHER" id="PTHR11471:SF31">
    <property type="entry name" value="LYMPHOTOXIN-ALPHA"/>
    <property type="match status" value="1"/>
</dbReference>
<feature type="domain" description="THD" evidence="14">
    <location>
        <begin position="54"/>
        <end position="194"/>
    </location>
</feature>
<dbReference type="InterPro" id="IPR002960">
    <property type="entry name" value="TNF_beta"/>
</dbReference>
<dbReference type="InterPro" id="IPR008983">
    <property type="entry name" value="Tumour_necrosis_fac-like_dom"/>
</dbReference>
<keyword evidence="3 12" id="KW-0202">Cytokine</keyword>
<sequence>MTPPGRLYLPRAHGALLLPLLLGLLLALPPGAQGLPSVGLSHSAAQTDPSTLKPAAHLVGDTRSQDSLHWKVNVDRAFLQHGFSMSNNSLLIPTNGLYFVYSQVVFSGEACSPKVTPIFLAHEVRLLSPQYPLFVPILSTQKFVCTGPQRPWVHSMYSGAVFLLSQGDQLSTYTTSISHLVISPSTVFFGAFAV</sequence>
<evidence type="ECO:0000256" key="10">
    <source>
        <dbReference type="ARBA" id="ARBA00046146"/>
    </source>
</evidence>
<proteinExistence type="inferred from homology"/>
<evidence type="ECO:0000256" key="11">
    <source>
        <dbReference type="ARBA" id="ARBA00046860"/>
    </source>
</evidence>
<evidence type="ECO:0000313" key="16">
    <source>
        <dbReference type="RefSeq" id="XP_008573310.1"/>
    </source>
</evidence>
<evidence type="ECO:0000256" key="9">
    <source>
        <dbReference type="ARBA" id="ARBA00033263"/>
    </source>
</evidence>